<dbReference type="Proteomes" id="UP000011864">
    <property type="component" value="Chromosome"/>
</dbReference>
<gene>
    <name evidence="1" type="ORF">C427_2097</name>
</gene>
<dbReference type="PATRIC" id="fig|1129794.4.peg.2075"/>
<name>K7AIK0_9ALTE</name>
<evidence type="ECO:0000313" key="1">
    <source>
        <dbReference type="EMBL" id="AGH44206.1"/>
    </source>
</evidence>
<keyword evidence="2" id="KW-1185">Reference proteome</keyword>
<protein>
    <submittedName>
        <fullName evidence="1">Uncharacterized protein</fullName>
    </submittedName>
</protein>
<dbReference type="AlphaFoldDB" id="K7AIK0"/>
<organism evidence="1 2">
    <name type="scientific">Paraglaciecola psychrophila 170</name>
    <dbReference type="NCBI Taxonomy" id="1129794"/>
    <lineage>
        <taxon>Bacteria</taxon>
        <taxon>Pseudomonadati</taxon>
        <taxon>Pseudomonadota</taxon>
        <taxon>Gammaproteobacteria</taxon>
        <taxon>Alteromonadales</taxon>
        <taxon>Alteromonadaceae</taxon>
        <taxon>Paraglaciecola</taxon>
    </lineage>
</organism>
<sequence>MTFPNSNMNAFLERDNEMRKRVYLYHFNIDCLICVLEGDDILVMGFRL</sequence>
<reference evidence="1 2" key="1">
    <citation type="journal article" date="2013" name="Genome Announc.">
        <title>Complete Genome Sequence of Glaciecola psychrophila Strain 170T.</title>
        <authorList>
            <person name="Yin J."/>
            <person name="Chen J."/>
            <person name="Liu G."/>
            <person name="Yu Y."/>
            <person name="Song L."/>
            <person name="Wang X."/>
            <person name="Qu X."/>
        </authorList>
    </citation>
    <scope>NUCLEOTIDE SEQUENCE [LARGE SCALE GENOMIC DNA]</scope>
    <source>
        <strain evidence="1 2">170</strain>
    </source>
</reference>
<dbReference type="EMBL" id="CP003837">
    <property type="protein sequence ID" value="AGH44206.1"/>
    <property type="molecule type" value="Genomic_DNA"/>
</dbReference>
<proteinExistence type="predicted"/>
<evidence type="ECO:0000313" key="2">
    <source>
        <dbReference type="Proteomes" id="UP000011864"/>
    </source>
</evidence>
<dbReference type="STRING" id="1129794.C427_2097"/>
<accession>K7AIK0</accession>
<dbReference type="KEGG" id="gps:C427_2097"/>
<dbReference type="HOGENOM" id="CLU_3155921_0_0_6"/>